<reference evidence="1 2" key="1">
    <citation type="submission" date="2017-05" db="EMBL/GenBank/DDBJ databases">
        <authorList>
            <person name="Varghese N."/>
            <person name="Submissions S."/>
        </authorList>
    </citation>
    <scope>NUCLEOTIDE SEQUENCE [LARGE SCALE GENOMIC DNA]</scope>
    <source>
        <strain evidence="1 2">DSM 29371</strain>
    </source>
</reference>
<organism evidence="1 2">
    <name type="scientific">Chryseobacterium rhizoplanae</name>
    <dbReference type="NCBI Taxonomy" id="1609531"/>
    <lineage>
        <taxon>Bacteria</taxon>
        <taxon>Pseudomonadati</taxon>
        <taxon>Bacteroidota</taxon>
        <taxon>Flavobacteriia</taxon>
        <taxon>Flavobacteriales</taxon>
        <taxon>Weeksellaceae</taxon>
        <taxon>Chryseobacterium group</taxon>
        <taxon>Chryseobacterium</taxon>
    </lineage>
</organism>
<evidence type="ECO:0000313" key="2">
    <source>
        <dbReference type="Proteomes" id="UP000316916"/>
    </source>
</evidence>
<name>A0A521DDT5_9FLAO</name>
<evidence type="ECO:0000313" key="1">
    <source>
        <dbReference type="EMBL" id="SMO69755.1"/>
    </source>
</evidence>
<accession>A0A521DDT5</accession>
<sequence length="44" mass="5302">MIYLDVPDYIYKNVNSTLIPINKVDYKTNIVQRVIPDLYWQLTQ</sequence>
<gene>
    <name evidence="1" type="ORF">SAMN06265171_1055</name>
</gene>
<protein>
    <submittedName>
        <fullName evidence="1">Uncharacterized protein</fullName>
    </submittedName>
</protein>
<keyword evidence="2" id="KW-1185">Reference proteome</keyword>
<dbReference type="EMBL" id="FXTC01000005">
    <property type="protein sequence ID" value="SMO69755.1"/>
    <property type="molecule type" value="Genomic_DNA"/>
</dbReference>
<dbReference type="Proteomes" id="UP000316916">
    <property type="component" value="Unassembled WGS sequence"/>
</dbReference>
<proteinExistence type="predicted"/>
<dbReference type="AlphaFoldDB" id="A0A521DDT5"/>